<organism evidence="1">
    <name type="scientific">marine metagenome</name>
    <dbReference type="NCBI Taxonomy" id="408172"/>
    <lineage>
        <taxon>unclassified sequences</taxon>
        <taxon>metagenomes</taxon>
        <taxon>ecological metagenomes</taxon>
    </lineage>
</organism>
<reference evidence="1" key="1">
    <citation type="submission" date="2018-05" db="EMBL/GenBank/DDBJ databases">
        <authorList>
            <person name="Lanie J.A."/>
            <person name="Ng W.-L."/>
            <person name="Kazmierczak K.M."/>
            <person name="Andrzejewski T.M."/>
            <person name="Davidsen T.M."/>
            <person name="Wayne K.J."/>
            <person name="Tettelin H."/>
            <person name="Glass J.I."/>
            <person name="Rusch D."/>
            <person name="Podicherti R."/>
            <person name="Tsui H.-C.T."/>
            <person name="Winkler M.E."/>
        </authorList>
    </citation>
    <scope>NUCLEOTIDE SEQUENCE</scope>
</reference>
<evidence type="ECO:0000313" key="1">
    <source>
        <dbReference type="EMBL" id="SVC40510.1"/>
    </source>
</evidence>
<feature type="non-terminal residue" evidence="1">
    <location>
        <position position="394"/>
    </location>
</feature>
<proteinExistence type="predicted"/>
<dbReference type="AlphaFoldDB" id="A0A382LV63"/>
<protein>
    <submittedName>
        <fullName evidence="1">Uncharacterized protein</fullName>
    </submittedName>
</protein>
<feature type="non-terminal residue" evidence="1">
    <location>
        <position position="1"/>
    </location>
</feature>
<sequence length="394" mass="42606">VLNMVEGRPSGPEIPRYPDAEMPFTLSTPKAVAIGSQLGHVDTFRVHPLLLLRQLRFGIVRPDRGVTWLDDPESGDRTFTVRPEGSELFYNDGELNVRLYLTVDRRYTALVGLLVIRSPAAVEIIATWEAQHTTGSAQTNTKVDNTQIGWDAGAQAVVWRDKTGFAVKAGFGRETPTHILGFQPDKHLNEVGLLAPFRPSEEGVGGTGPASPDASNVALQVRVETKPNSSSLLPIVFVGGPESDLNVDAAFEELIAAPGRAWVENADYYRDFLGRRTMSLQVPGNGFQKTFEWAKIGIESLRTKLPDVGDGMISGFGSLEPADAWVATPNAFGIGTLWAAMAADAYGDQAPATETLRLAAQYQGIDGRIPTSINATHQVIANRISDTALFLIAL</sequence>
<dbReference type="EMBL" id="UINC01089426">
    <property type="protein sequence ID" value="SVC40510.1"/>
    <property type="molecule type" value="Genomic_DNA"/>
</dbReference>
<gene>
    <name evidence="1" type="ORF">METZ01_LOCUS293364</name>
</gene>
<name>A0A382LV63_9ZZZZ</name>
<accession>A0A382LV63</accession>